<reference evidence="2 3" key="1">
    <citation type="submission" date="2024-10" db="EMBL/GenBank/DDBJ databases">
        <title>Novel secondary metabolite-producing bacteria for plant disease control.</title>
        <authorList>
            <person name="Chevrette M."/>
        </authorList>
    </citation>
    <scope>NUCLEOTIDE SEQUENCE [LARGE SCALE GENOMIC DNA]</scope>
    <source>
        <strain evidence="2 3">J30 TE3557</strain>
    </source>
</reference>
<protein>
    <recommendedName>
        <fullName evidence="4">DUF4913 domain-containing protein</fullName>
    </recommendedName>
</protein>
<organism evidence="2 3">
    <name type="scientific">Paenarthrobacter histidinolovorans</name>
    <dbReference type="NCBI Taxonomy" id="43664"/>
    <lineage>
        <taxon>Bacteria</taxon>
        <taxon>Bacillati</taxon>
        <taxon>Actinomycetota</taxon>
        <taxon>Actinomycetes</taxon>
        <taxon>Micrococcales</taxon>
        <taxon>Micrococcaceae</taxon>
        <taxon>Paenarthrobacter</taxon>
    </lineage>
</organism>
<comment type="caution">
    <text evidence="2">The sequence shown here is derived from an EMBL/GenBank/DDBJ whole genome shotgun (WGS) entry which is preliminary data.</text>
</comment>
<proteinExistence type="predicted"/>
<dbReference type="Proteomes" id="UP001620520">
    <property type="component" value="Unassembled WGS sequence"/>
</dbReference>
<dbReference type="EMBL" id="JBIYEW010000001">
    <property type="protein sequence ID" value="MFK4637123.1"/>
    <property type="molecule type" value="Genomic_DNA"/>
</dbReference>
<gene>
    <name evidence="2" type="ORF">ABIA52_000012</name>
</gene>
<name>A0ABW8MZI2_9MICC</name>
<evidence type="ECO:0000313" key="3">
    <source>
        <dbReference type="Proteomes" id="UP001620520"/>
    </source>
</evidence>
<evidence type="ECO:0000313" key="2">
    <source>
        <dbReference type="EMBL" id="MFK4637123.1"/>
    </source>
</evidence>
<keyword evidence="3" id="KW-1185">Reference proteome</keyword>
<accession>A0ABW8MZI2</accession>
<sequence>MTEPVDAWAETSNPPPVEAQPLVNEPDPETTSEDTASADSEVTADGPQGNDVEAPRLNTGAGQSEADGMDFYVTASEAAAMVTERLRLRRKTTPAMFRRMVIDNEAPAPAVDDGKTVKWSQIALDVWLDDLSAADEEGDETDDGAPGAAEVAPDGKDFYLSAGEAAALLSEATDGKKISVTRFRRMVLAGEAPAPTVQAGGTAKWSQTSLDAWITDALDSADAGSGSGPLDGDATGFMLGLEDVLALVAAKAEAVTASTWRSLVMEGKAPGPVVWEPPTWSIEAVEAWVEKSLESGVLKPKSEAQLVYGSTAMWVEQYLVPTYRRQLSGNGEKGTWCPKWWKHGEAIIRLEALWRAWEHLRLDGSTGMSVWLKDHLDHHLPMLIDSDGPFRGCTTANGHAEQPHGLQMFALDAPPPAFFPDVREPKKDNPEGKS</sequence>
<dbReference type="Pfam" id="PF16259">
    <property type="entry name" value="DUF4913"/>
    <property type="match status" value="1"/>
</dbReference>
<feature type="region of interest" description="Disordered" evidence="1">
    <location>
        <begin position="1"/>
        <end position="65"/>
    </location>
</feature>
<dbReference type="RefSeq" id="WP_404593117.1">
    <property type="nucleotide sequence ID" value="NZ_JBIYEW010000001.1"/>
</dbReference>
<dbReference type="InterPro" id="IPR032584">
    <property type="entry name" value="DUF4913"/>
</dbReference>
<evidence type="ECO:0008006" key="4">
    <source>
        <dbReference type="Google" id="ProtNLM"/>
    </source>
</evidence>
<evidence type="ECO:0000256" key="1">
    <source>
        <dbReference type="SAM" id="MobiDB-lite"/>
    </source>
</evidence>